<dbReference type="EMBL" id="JAUEDM010000005">
    <property type="protein sequence ID" value="KAK3315743.1"/>
    <property type="molecule type" value="Genomic_DNA"/>
</dbReference>
<organism evidence="1 2">
    <name type="scientific">Apodospora peruviana</name>
    <dbReference type="NCBI Taxonomy" id="516989"/>
    <lineage>
        <taxon>Eukaryota</taxon>
        <taxon>Fungi</taxon>
        <taxon>Dikarya</taxon>
        <taxon>Ascomycota</taxon>
        <taxon>Pezizomycotina</taxon>
        <taxon>Sordariomycetes</taxon>
        <taxon>Sordariomycetidae</taxon>
        <taxon>Sordariales</taxon>
        <taxon>Lasiosphaeriaceae</taxon>
        <taxon>Apodospora</taxon>
    </lineage>
</organism>
<dbReference type="Proteomes" id="UP001283341">
    <property type="component" value="Unassembled WGS sequence"/>
</dbReference>
<dbReference type="AlphaFoldDB" id="A0AAE0HZD8"/>
<name>A0AAE0HZD8_9PEZI</name>
<protein>
    <submittedName>
        <fullName evidence="1">Uncharacterized protein</fullName>
    </submittedName>
</protein>
<accession>A0AAE0HZD8</accession>
<evidence type="ECO:0000313" key="2">
    <source>
        <dbReference type="Proteomes" id="UP001283341"/>
    </source>
</evidence>
<reference evidence="1" key="2">
    <citation type="submission" date="2023-06" db="EMBL/GenBank/DDBJ databases">
        <authorList>
            <consortium name="Lawrence Berkeley National Laboratory"/>
            <person name="Haridas S."/>
            <person name="Hensen N."/>
            <person name="Bonometti L."/>
            <person name="Westerberg I."/>
            <person name="Brannstrom I.O."/>
            <person name="Guillou S."/>
            <person name="Cros-Aarteil S."/>
            <person name="Calhoun S."/>
            <person name="Kuo A."/>
            <person name="Mondo S."/>
            <person name="Pangilinan J."/>
            <person name="Riley R."/>
            <person name="Labutti K."/>
            <person name="Andreopoulos B."/>
            <person name="Lipzen A."/>
            <person name="Chen C."/>
            <person name="Yanf M."/>
            <person name="Daum C."/>
            <person name="Ng V."/>
            <person name="Clum A."/>
            <person name="Steindorff A."/>
            <person name="Ohm R."/>
            <person name="Martin F."/>
            <person name="Silar P."/>
            <person name="Natvig D."/>
            <person name="Lalanne C."/>
            <person name="Gautier V."/>
            <person name="Ament-Velasquez S.L."/>
            <person name="Kruys A."/>
            <person name="Hutchinson M.I."/>
            <person name="Powell A.J."/>
            <person name="Barry K."/>
            <person name="Miller A.N."/>
            <person name="Grigoriev I.V."/>
            <person name="Debuchy R."/>
            <person name="Gladieux P."/>
            <person name="Thoren M.H."/>
            <person name="Johannesson H."/>
        </authorList>
    </citation>
    <scope>NUCLEOTIDE SEQUENCE</scope>
    <source>
        <strain evidence="1">CBS 118394</strain>
    </source>
</reference>
<gene>
    <name evidence="1" type="ORF">B0H66DRAFT_640714</name>
</gene>
<keyword evidence="2" id="KW-1185">Reference proteome</keyword>
<reference evidence="1" key="1">
    <citation type="journal article" date="2023" name="Mol. Phylogenet. Evol.">
        <title>Genome-scale phylogeny and comparative genomics of the fungal order Sordariales.</title>
        <authorList>
            <person name="Hensen N."/>
            <person name="Bonometti L."/>
            <person name="Westerberg I."/>
            <person name="Brannstrom I.O."/>
            <person name="Guillou S."/>
            <person name="Cros-Aarteil S."/>
            <person name="Calhoun S."/>
            <person name="Haridas S."/>
            <person name="Kuo A."/>
            <person name="Mondo S."/>
            <person name="Pangilinan J."/>
            <person name="Riley R."/>
            <person name="LaButti K."/>
            <person name="Andreopoulos B."/>
            <person name="Lipzen A."/>
            <person name="Chen C."/>
            <person name="Yan M."/>
            <person name="Daum C."/>
            <person name="Ng V."/>
            <person name="Clum A."/>
            <person name="Steindorff A."/>
            <person name="Ohm R.A."/>
            <person name="Martin F."/>
            <person name="Silar P."/>
            <person name="Natvig D.O."/>
            <person name="Lalanne C."/>
            <person name="Gautier V."/>
            <person name="Ament-Velasquez S.L."/>
            <person name="Kruys A."/>
            <person name="Hutchinson M.I."/>
            <person name="Powell A.J."/>
            <person name="Barry K."/>
            <person name="Miller A.N."/>
            <person name="Grigoriev I.V."/>
            <person name="Debuchy R."/>
            <person name="Gladieux P."/>
            <person name="Hiltunen Thoren M."/>
            <person name="Johannesson H."/>
        </authorList>
    </citation>
    <scope>NUCLEOTIDE SEQUENCE</scope>
    <source>
        <strain evidence="1">CBS 118394</strain>
    </source>
</reference>
<comment type="caution">
    <text evidence="1">The sequence shown here is derived from an EMBL/GenBank/DDBJ whole genome shotgun (WGS) entry which is preliminary data.</text>
</comment>
<evidence type="ECO:0000313" key="1">
    <source>
        <dbReference type="EMBL" id="KAK3315743.1"/>
    </source>
</evidence>
<sequence length="230" mass="24501">MPVRRGPEAAISSIRDRPRPGAHVLIARSPLDLICRNAIYIRPVLQIPKDGVPHLLDLQHPNGIELPSMLSSLFAPALLLFGARQATVVDADYCTTPPSWTIANFKSNTSDTVGSGGSASFTLINDLSGASDQLSCALQVNYRCIIAGTPSDKNLTVHVAIRTGSLTLILDEELRDCPGRTSPNDRPLHVIGTGDLELDCIWDDRGIGGSVACTLEKDTVQGEAVELAPG</sequence>
<proteinExistence type="predicted"/>